<keyword evidence="1" id="KW-0472">Membrane</keyword>
<proteinExistence type="predicted"/>
<accession>A0ABU1WLX0</accession>
<feature type="transmembrane region" description="Helical" evidence="1">
    <location>
        <begin position="175"/>
        <end position="205"/>
    </location>
</feature>
<reference evidence="2 3" key="1">
    <citation type="submission" date="2023-07" db="EMBL/GenBank/DDBJ databases">
        <title>Sorghum-associated microbial communities from plants grown in Nebraska, USA.</title>
        <authorList>
            <person name="Schachtman D."/>
        </authorList>
    </citation>
    <scope>NUCLEOTIDE SEQUENCE [LARGE SCALE GENOMIC DNA]</scope>
    <source>
        <strain evidence="2 3">4249</strain>
    </source>
</reference>
<dbReference type="RefSeq" id="WP_310315658.1">
    <property type="nucleotide sequence ID" value="NZ_JAVDWU010000004.1"/>
</dbReference>
<feature type="transmembrane region" description="Helical" evidence="1">
    <location>
        <begin position="71"/>
        <end position="91"/>
    </location>
</feature>
<feature type="transmembrane region" description="Helical" evidence="1">
    <location>
        <begin position="103"/>
        <end position="124"/>
    </location>
</feature>
<evidence type="ECO:0000313" key="3">
    <source>
        <dbReference type="Proteomes" id="UP001265700"/>
    </source>
</evidence>
<name>A0ABU1WLX0_9BURK</name>
<organism evidence="2 3">
    <name type="scientific">Hydrogenophaga palleronii</name>
    <dbReference type="NCBI Taxonomy" id="65655"/>
    <lineage>
        <taxon>Bacteria</taxon>
        <taxon>Pseudomonadati</taxon>
        <taxon>Pseudomonadota</taxon>
        <taxon>Betaproteobacteria</taxon>
        <taxon>Burkholderiales</taxon>
        <taxon>Comamonadaceae</taxon>
        <taxon>Hydrogenophaga</taxon>
    </lineage>
</organism>
<evidence type="ECO:0000256" key="1">
    <source>
        <dbReference type="SAM" id="Phobius"/>
    </source>
</evidence>
<keyword evidence="1" id="KW-0812">Transmembrane</keyword>
<dbReference type="EMBL" id="JAVDWU010000004">
    <property type="protein sequence ID" value="MDR7150295.1"/>
    <property type="molecule type" value="Genomic_DNA"/>
</dbReference>
<sequence length="480" mass="51085">MSTRPEPAEFRDLALAHAMQAIEAGGALDDAGEMALAHARHTSDQGRLLERARLLAQRLGLVDEWARLRTGLWVAGGLLGVLAFLLAGGLLTRALGSGQTVNAAFAFVAMLGVPVVALLVWVLWALASAGSARAAGPWSLGKLALGLAARLPGLHGPHAMSLLRGVNAVLREHRLGLWVFGALSHLLWALAFALVLASLLMLFAFQSWSLTWETTILSPAFFEGFLQVTGWLPRALGFPVPDAVTVNAPPSAQGAQAMAWWLLASALFYGLVPRLVALVVCALVWQRRAMRLSLDMSDPYFRQLLTRFQAMDPPQVVDAEHAPPHVQGPQAFRPRSPGEAVGRVLIGFELPSEMVWPPAALAAQVHAVHTVAGTMSERLHLLTTLASAPAVDAVFVCAAAASPDRGAERFLRQLCSHTHRCALLPLGRGPGGAWIEGDKPGRWADWLKASELSAVQLCATSADAAQWLASDAASLPTGTT</sequence>
<dbReference type="Proteomes" id="UP001265700">
    <property type="component" value="Unassembled WGS sequence"/>
</dbReference>
<evidence type="ECO:0008006" key="4">
    <source>
        <dbReference type="Google" id="ProtNLM"/>
    </source>
</evidence>
<feature type="transmembrane region" description="Helical" evidence="1">
    <location>
        <begin position="259"/>
        <end position="285"/>
    </location>
</feature>
<keyword evidence="3" id="KW-1185">Reference proteome</keyword>
<keyword evidence="1" id="KW-1133">Transmembrane helix</keyword>
<gene>
    <name evidence="2" type="ORF">J2W49_002253</name>
</gene>
<evidence type="ECO:0000313" key="2">
    <source>
        <dbReference type="EMBL" id="MDR7150295.1"/>
    </source>
</evidence>
<dbReference type="InterPro" id="IPR021296">
    <property type="entry name" value="DUF2868"/>
</dbReference>
<dbReference type="Pfam" id="PF11067">
    <property type="entry name" value="DUF2868"/>
    <property type="match status" value="1"/>
</dbReference>
<comment type="caution">
    <text evidence="2">The sequence shown here is derived from an EMBL/GenBank/DDBJ whole genome shotgun (WGS) entry which is preliminary data.</text>
</comment>
<protein>
    <recommendedName>
        <fullName evidence="4">DUF2868 domain-containing protein</fullName>
    </recommendedName>
</protein>